<evidence type="ECO:0000313" key="1">
    <source>
        <dbReference type="EMBL" id="MFD1044109.1"/>
    </source>
</evidence>
<proteinExistence type="predicted"/>
<comment type="caution">
    <text evidence="1">The sequence shown here is derived from an EMBL/GenBank/DDBJ whole genome shotgun (WGS) entry which is preliminary data.</text>
</comment>
<sequence length="131" mass="14938">MAGLRAAHRRHYNKWIDQLKAEGCKALGYRLTGDIVDRLCVRHLRANIRVIVAFETPELAWILLIGPHDNSDPGIDIYTIIYQALDTPIPSEKRIKPPCCDGTDQLPPGWGDHIDELIDSIVAFTRSRRRR</sequence>
<dbReference type="EMBL" id="JBHTIS010000002">
    <property type="protein sequence ID" value="MFD1044109.1"/>
    <property type="molecule type" value="Genomic_DNA"/>
</dbReference>
<organism evidence="1 2">
    <name type="scientific">Kibdelosporangium lantanae</name>
    <dbReference type="NCBI Taxonomy" id="1497396"/>
    <lineage>
        <taxon>Bacteria</taxon>
        <taxon>Bacillati</taxon>
        <taxon>Actinomycetota</taxon>
        <taxon>Actinomycetes</taxon>
        <taxon>Pseudonocardiales</taxon>
        <taxon>Pseudonocardiaceae</taxon>
        <taxon>Kibdelosporangium</taxon>
    </lineage>
</organism>
<gene>
    <name evidence="1" type="ORF">ACFQ1S_00110</name>
</gene>
<dbReference type="Proteomes" id="UP001597045">
    <property type="component" value="Unassembled WGS sequence"/>
</dbReference>
<reference evidence="2" key="1">
    <citation type="journal article" date="2019" name="Int. J. Syst. Evol. Microbiol.">
        <title>The Global Catalogue of Microorganisms (GCM) 10K type strain sequencing project: providing services to taxonomists for standard genome sequencing and annotation.</title>
        <authorList>
            <consortium name="The Broad Institute Genomics Platform"/>
            <consortium name="The Broad Institute Genome Sequencing Center for Infectious Disease"/>
            <person name="Wu L."/>
            <person name="Ma J."/>
        </authorList>
    </citation>
    <scope>NUCLEOTIDE SEQUENCE [LARGE SCALE GENOMIC DNA]</scope>
    <source>
        <strain evidence="2">JCM 31486</strain>
    </source>
</reference>
<protein>
    <submittedName>
        <fullName evidence="1">Uncharacterized protein</fullName>
    </submittedName>
</protein>
<evidence type="ECO:0000313" key="2">
    <source>
        <dbReference type="Proteomes" id="UP001597045"/>
    </source>
</evidence>
<name>A0ABW3M409_9PSEU</name>
<keyword evidence="2" id="KW-1185">Reference proteome</keyword>
<accession>A0ABW3M409</accession>